<dbReference type="AlphaFoldDB" id="A0A9X3D9B5"/>
<evidence type="ECO:0000313" key="2">
    <source>
        <dbReference type="EMBL" id="MCX2967268.1"/>
    </source>
</evidence>
<sequence length="124" mass="12884">AEITGVMSAENVRIAAAAVAALADSVCEHDPRTKPQRQSDAMFCLLSGTMFECDCGSDDCTAVIPEPGVVPPADCKAVLHVVADEATVKGMANHAGFMDGHGVISGEHVRDIAARADTKVSYLV</sequence>
<dbReference type="Pfam" id="PF02720">
    <property type="entry name" value="DUF222"/>
    <property type="match status" value="1"/>
</dbReference>
<evidence type="ECO:0000259" key="1">
    <source>
        <dbReference type="Pfam" id="PF02720"/>
    </source>
</evidence>
<organism evidence="2 3">
    <name type="scientific">Gordonia aquimaris</name>
    <dbReference type="NCBI Taxonomy" id="2984863"/>
    <lineage>
        <taxon>Bacteria</taxon>
        <taxon>Bacillati</taxon>
        <taxon>Actinomycetota</taxon>
        <taxon>Actinomycetes</taxon>
        <taxon>Mycobacteriales</taxon>
        <taxon>Gordoniaceae</taxon>
        <taxon>Gordonia</taxon>
    </lineage>
</organism>
<accession>A0A9X3D9B5</accession>
<reference evidence="2" key="1">
    <citation type="submission" date="2022-10" db="EMBL/GenBank/DDBJ databases">
        <title>WGS of marine actinomycetes from Thailand.</title>
        <authorList>
            <person name="Thawai C."/>
        </authorList>
    </citation>
    <scope>NUCLEOTIDE SEQUENCE</scope>
    <source>
        <strain evidence="2">SW21</strain>
    </source>
</reference>
<dbReference type="Proteomes" id="UP001143347">
    <property type="component" value="Unassembled WGS sequence"/>
</dbReference>
<gene>
    <name evidence="2" type="ORF">OSB52_24710</name>
</gene>
<dbReference type="InterPro" id="IPR003870">
    <property type="entry name" value="DUF222"/>
</dbReference>
<dbReference type="RefSeq" id="WP_266063974.1">
    <property type="nucleotide sequence ID" value="NZ_JAPKFM010000089.1"/>
</dbReference>
<proteinExistence type="predicted"/>
<feature type="non-terminal residue" evidence="2">
    <location>
        <position position="1"/>
    </location>
</feature>
<feature type="non-terminal residue" evidence="2">
    <location>
        <position position="124"/>
    </location>
</feature>
<comment type="caution">
    <text evidence="2">The sequence shown here is derived from an EMBL/GenBank/DDBJ whole genome shotgun (WGS) entry which is preliminary data.</text>
</comment>
<name>A0A9X3D9B5_9ACTN</name>
<protein>
    <submittedName>
        <fullName evidence="2">DUF222 domain-containing protein</fullName>
    </submittedName>
</protein>
<evidence type="ECO:0000313" key="3">
    <source>
        <dbReference type="Proteomes" id="UP001143347"/>
    </source>
</evidence>
<keyword evidence="3" id="KW-1185">Reference proteome</keyword>
<feature type="domain" description="DUF222" evidence="1">
    <location>
        <begin position="1"/>
        <end position="120"/>
    </location>
</feature>
<dbReference type="EMBL" id="JAPKFM010000089">
    <property type="protein sequence ID" value="MCX2967268.1"/>
    <property type="molecule type" value="Genomic_DNA"/>
</dbReference>